<proteinExistence type="predicted"/>
<accession>A0A2M4C8F9</accession>
<evidence type="ECO:0000313" key="2">
    <source>
        <dbReference type="EMBL" id="MBW61539.1"/>
    </source>
</evidence>
<organism evidence="2">
    <name type="scientific">Anopheles marajoara</name>
    <dbReference type="NCBI Taxonomy" id="58244"/>
    <lineage>
        <taxon>Eukaryota</taxon>
        <taxon>Metazoa</taxon>
        <taxon>Ecdysozoa</taxon>
        <taxon>Arthropoda</taxon>
        <taxon>Hexapoda</taxon>
        <taxon>Insecta</taxon>
        <taxon>Pterygota</taxon>
        <taxon>Neoptera</taxon>
        <taxon>Endopterygota</taxon>
        <taxon>Diptera</taxon>
        <taxon>Nematocera</taxon>
        <taxon>Culicoidea</taxon>
        <taxon>Culicidae</taxon>
        <taxon>Anophelinae</taxon>
        <taxon>Anopheles</taxon>
    </lineage>
</organism>
<sequence length="105" mass="12393">MKQIELHLHVGFLLTLYCCCLYEGSSAAEKTYKLKTKGPWKGGGCCCWFLGRSPYFFTAWPTFAFLVPRTFFIRFLRSLRCLRVIFFFSYSPWRPRRCFGSNFLA</sequence>
<evidence type="ECO:0000256" key="1">
    <source>
        <dbReference type="SAM" id="SignalP"/>
    </source>
</evidence>
<name>A0A2M4C8F9_9DIPT</name>
<feature type="chain" id="PRO_5014869644" evidence="1">
    <location>
        <begin position="28"/>
        <end position="105"/>
    </location>
</feature>
<reference evidence="2" key="1">
    <citation type="submission" date="2018-01" db="EMBL/GenBank/DDBJ databases">
        <title>An insight into the sialome of Amazonian anophelines.</title>
        <authorList>
            <person name="Ribeiro J.M."/>
            <person name="Scarpassa V."/>
            <person name="Calvo E."/>
        </authorList>
    </citation>
    <scope>NUCLEOTIDE SEQUENCE</scope>
    <source>
        <tissue evidence="2">Salivary glands</tissue>
    </source>
</reference>
<protein>
    <submittedName>
        <fullName evidence="2">Putative secreted protein</fullName>
    </submittedName>
</protein>
<keyword evidence="1" id="KW-0732">Signal</keyword>
<feature type="signal peptide" evidence="1">
    <location>
        <begin position="1"/>
        <end position="27"/>
    </location>
</feature>
<dbReference type="AlphaFoldDB" id="A0A2M4C8F9"/>
<dbReference type="EMBL" id="GGFJ01012398">
    <property type="protein sequence ID" value="MBW61539.1"/>
    <property type="molecule type" value="Transcribed_RNA"/>
</dbReference>